<proteinExistence type="predicted"/>
<keyword evidence="1" id="KW-0479">Metal-binding</keyword>
<dbReference type="Gramene" id="mRNA:HanXRQr2_Chr13g0570971">
    <property type="protein sequence ID" value="CDS:HanXRQr2_Chr13g0570971.1"/>
    <property type="gene ID" value="HanXRQr2_Chr13g0570971"/>
</dbReference>
<feature type="region of interest" description="Disordered" evidence="5">
    <location>
        <begin position="250"/>
        <end position="271"/>
    </location>
</feature>
<feature type="domain" description="DC1" evidence="6">
    <location>
        <begin position="36"/>
        <end position="78"/>
    </location>
</feature>
<evidence type="ECO:0000256" key="5">
    <source>
        <dbReference type="SAM" id="MobiDB-lite"/>
    </source>
</evidence>
<dbReference type="SUPFAM" id="SSF57889">
    <property type="entry name" value="Cysteine-rich domain"/>
    <property type="match status" value="1"/>
</dbReference>
<dbReference type="InterPro" id="IPR011011">
    <property type="entry name" value="Znf_FYVE_PHD"/>
</dbReference>
<evidence type="ECO:0000313" key="8">
    <source>
        <dbReference type="EMBL" id="OTG00393.1"/>
    </source>
</evidence>
<dbReference type="Proteomes" id="UP000215914">
    <property type="component" value="Chromosome 13"/>
</dbReference>
<dbReference type="EMBL" id="MNCJ02000328">
    <property type="protein sequence ID" value="KAF5771948.1"/>
    <property type="molecule type" value="Genomic_DNA"/>
</dbReference>
<evidence type="ECO:0000256" key="4">
    <source>
        <dbReference type="ARBA" id="ARBA00022833"/>
    </source>
</evidence>
<evidence type="ECO:0000313" key="7">
    <source>
        <dbReference type="EMBL" id="KAF5771948.1"/>
    </source>
</evidence>
<protein>
    <submittedName>
        <fullName evidence="7">Chromatin regulator PHD family</fullName>
    </submittedName>
    <submittedName>
        <fullName evidence="8">Putative C1-like, Zinc finger, RING/FYVE/PHD-type</fullName>
    </submittedName>
</protein>
<evidence type="ECO:0000313" key="9">
    <source>
        <dbReference type="Proteomes" id="UP000215914"/>
    </source>
</evidence>
<dbReference type="PANTHER" id="PTHR46288">
    <property type="entry name" value="PHORBOL-ESTER/DAG-TYPE DOMAIN-CONTAINING PROTEIN"/>
    <property type="match status" value="1"/>
</dbReference>
<feature type="domain" description="DC1" evidence="6">
    <location>
        <begin position="147"/>
        <end position="193"/>
    </location>
</feature>
<dbReference type="OMA" id="PPYENQG"/>
<evidence type="ECO:0000256" key="3">
    <source>
        <dbReference type="ARBA" id="ARBA00022771"/>
    </source>
</evidence>
<evidence type="ECO:0000259" key="6">
    <source>
        <dbReference type="Pfam" id="PF03107"/>
    </source>
</evidence>
<organism evidence="8 9">
    <name type="scientific">Helianthus annuus</name>
    <name type="common">Common sunflower</name>
    <dbReference type="NCBI Taxonomy" id="4232"/>
    <lineage>
        <taxon>Eukaryota</taxon>
        <taxon>Viridiplantae</taxon>
        <taxon>Streptophyta</taxon>
        <taxon>Embryophyta</taxon>
        <taxon>Tracheophyta</taxon>
        <taxon>Spermatophyta</taxon>
        <taxon>Magnoliopsida</taxon>
        <taxon>eudicotyledons</taxon>
        <taxon>Gunneridae</taxon>
        <taxon>Pentapetalae</taxon>
        <taxon>asterids</taxon>
        <taxon>campanulids</taxon>
        <taxon>Asterales</taxon>
        <taxon>Asteraceae</taxon>
        <taxon>Asteroideae</taxon>
        <taxon>Heliantheae alliance</taxon>
        <taxon>Heliantheae</taxon>
        <taxon>Helianthus</taxon>
    </lineage>
</organism>
<dbReference type="InterPro" id="IPR046349">
    <property type="entry name" value="C1-like_sf"/>
</dbReference>
<dbReference type="SUPFAM" id="SSF57903">
    <property type="entry name" value="FYVE/PHD zinc finger"/>
    <property type="match status" value="1"/>
</dbReference>
<dbReference type="InterPro" id="IPR013083">
    <property type="entry name" value="Znf_RING/FYVE/PHD"/>
</dbReference>
<dbReference type="Pfam" id="PF03107">
    <property type="entry name" value="C1_2"/>
    <property type="match status" value="3"/>
</dbReference>
<keyword evidence="3" id="KW-0863">Zinc-finger</keyword>
<evidence type="ECO:0000256" key="2">
    <source>
        <dbReference type="ARBA" id="ARBA00022737"/>
    </source>
</evidence>
<reference evidence="8" key="2">
    <citation type="submission" date="2017-02" db="EMBL/GenBank/DDBJ databases">
        <title>Sunflower complete genome.</title>
        <authorList>
            <person name="Langlade N."/>
            <person name="Munos S."/>
        </authorList>
    </citation>
    <scope>NUCLEOTIDE SEQUENCE [LARGE SCALE GENOMIC DNA]</scope>
    <source>
        <tissue evidence="8">Leaves</tissue>
    </source>
</reference>
<keyword evidence="2" id="KW-0677">Repeat</keyword>
<name>A0A251SPD2_HELAN</name>
<dbReference type="PANTHER" id="PTHR46288:SF69">
    <property type="entry name" value="DC1 DOMAIN-CONTAINING PROTEIN"/>
    <property type="match status" value="1"/>
</dbReference>
<dbReference type="InParanoid" id="A0A251SPD2"/>
<dbReference type="EMBL" id="CM007902">
    <property type="protein sequence ID" value="OTG00393.1"/>
    <property type="molecule type" value="Genomic_DNA"/>
</dbReference>
<reference evidence="7 9" key="1">
    <citation type="journal article" date="2017" name="Nature">
        <title>The sunflower genome provides insights into oil metabolism, flowering and Asterid evolution.</title>
        <authorList>
            <person name="Badouin H."/>
            <person name="Gouzy J."/>
            <person name="Grassa C.J."/>
            <person name="Murat F."/>
            <person name="Staton S.E."/>
            <person name="Cottret L."/>
            <person name="Lelandais-Briere C."/>
            <person name="Owens G.L."/>
            <person name="Carrere S."/>
            <person name="Mayjonade B."/>
            <person name="Legrand L."/>
            <person name="Gill N."/>
            <person name="Kane N.C."/>
            <person name="Bowers J.E."/>
            <person name="Hubner S."/>
            <person name="Bellec A."/>
            <person name="Berard A."/>
            <person name="Berges H."/>
            <person name="Blanchet N."/>
            <person name="Boniface M.C."/>
            <person name="Brunel D."/>
            <person name="Catrice O."/>
            <person name="Chaidir N."/>
            <person name="Claudel C."/>
            <person name="Donnadieu C."/>
            <person name="Faraut T."/>
            <person name="Fievet G."/>
            <person name="Helmstetter N."/>
            <person name="King M."/>
            <person name="Knapp S.J."/>
            <person name="Lai Z."/>
            <person name="Le Paslier M.C."/>
            <person name="Lippi Y."/>
            <person name="Lorenzon L."/>
            <person name="Mandel J.R."/>
            <person name="Marage G."/>
            <person name="Marchand G."/>
            <person name="Marquand E."/>
            <person name="Bret-Mestries E."/>
            <person name="Morien E."/>
            <person name="Nambeesan S."/>
            <person name="Nguyen T."/>
            <person name="Pegot-Espagnet P."/>
            <person name="Pouilly N."/>
            <person name="Raftis F."/>
            <person name="Sallet E."/>
            <person name="Schiex T."/>
            <person name="Thomas J."/>
            <person name="Vandecasteele C."/>
            <person name="Vares D."/>
            <person name="Vear F."/>
            <person name="Vautrin S."/>
            <person name="Crespi M."/>
            <person name="Mangin B."/>
            <person name="Burke J.M."/>
            <person name="Salse J."/>
            <person name="Munos S."/>
            <person name="Vincourt P."/>
            <person name="Rieseberg L.H."/>
            <person name="Langlade N.B."/>
        </authorList>
    </citation>
    <scope>NUCLEOTIDE SEQUENCE [LARGE SCALE GENOMIC DNA]</scope>
    <source>
        <strain evidence="9">cv. SF193</strain>
        <tissue evidence="7">Leaves</tissue>
    </source>
</reference>
<gene>
    <name evidence="8" type="ORF">HannXRQ_Chr13g0390451</name>
    <name evidence="7" type="ORF">HanXRQr2_Chr13g0570971</name>
</gene>
<reference evidence="7" key="3">
    <citation type="submission" date="2020-06" db="EMBL/GenBank/DDBJ databases">
        <title>Helianthus annuus Genome sequencing and assembly Release 2.</title>
        <authorList>
            <person name="Gouzy J."/>
            <person name="Langlade N."/>
            <person name="Munos S."/>
        </authorList>
    </citation>
    <scope>NUCLEOTIDE SEQUENCE</scope>
    <source>
        <tissue evidence="7">Leaves</tissue>
    </source>
</reference>
<feature type="compositionally biased region" description="Pro residues" evidence="5">
    <location>
        <begin position="257"/>
        <end position="269"/>
    </location>
</feature>
<dbReference type="GO" id="GO:0008270">
    <property type="term" value="F:zinc ion binding"/>
    <property type="evidence" value="ECO:0007669"/>
    <property type="project" value="UniProtKB-KW"/>
</dbReference>
<evidence type="ECO:0000256" key="1">
    <source>
        <dbReference type="ARBA" id="ARBA00022723"/>
    </source>
</evidence>
<sequence length="332" mass="37091">MNIKNRIWLYIHFIRVHNTPSKMGKLEDNSSINHFGHEHPLKLQNSVTKATCLACNRSLSGSLYYACVSCNFYLHKTCSNLPRTLKHQSDQSHDLVLLSSPAYPEGMFNCNACDSNGTGFSYHCPECQLDLHVVCASMPPSVDHAAHVHKLGLCFTPPYENQGFSCDICSQPGSNHWLYRCDLCDFDVHMKCVTARTSVAKAIPRSPATPSPPAPAPPPPQPSIKIFYSVPVTQSPQVLSKSTSFPTYETHHYAPQPAQPPPPPPPPAQPYYSQVAPAMGIPQYACWFRPQYIHSTQTHNCVYLNVNTQKVKIATVYQKKVTKETYSTILYI</sequence>
<dbReference type="AlphaFoldDB" id="A0A251SPD2"/>
<feature type="domain" description="DC1" evidence="6">
    <location>
        <begin position="93"/>
        <end position="136"/>
    </location>
</feature>
<keyword evidence="4" id="KW-0862">Zinc</keyword>
<dbReference type="Gene3D" id="3.30.40.10">
    <property type="entry name" value="Zinc/RING finger domain, C3HC4 (zinc finger)"/>
    <property type="match status" value="1"/>
</dbReference>
<dbReference type="InterPro" id="IPR004146">
    <property type="entry name" value="DC1"/>
</dbReference>
<keyword evidence="9" id="KW-1185">Reference proteome</keyword>
<accession>A0A251SPD2</accession>